<keyword evidence="1" id="KW-0472">Membrane</keyword>
<proteinExistence type="predicted"/>
<feature type="transmembrane region" description="Helical" evidence="1">
    <location>
        <begin position="20"/>
        <end position="44"/>
    </location>
</feature>
<protein>
    <submittedName>
        <fullName evidence="2">Uncharacterized protein</fullName>
    </submittedName>
</protein>
<evidence type="ECO:0000313" key="2">
    <source>
        <dbReference type="EMBL" id="MAA14600.1"/>
    </source>
</evidence>
<dbReference type="AlphaFoldDB" id="A0A224YLF4"/>
<sequence>MHVHSAFHFDEAPFCISSALNILFLLLPSLQIFVCGCGALCSLFPPHSSLCAHVYANEECVSEIKNLLAHISVSRPAILDQPCCFLHIIETSLRLFNLYIRMTYR</sequence>
<accession>A0A224YLF4</accession>
<keyword evidence="1" id="KW-0812">Transmembrane</keyword>
<name>A0A224YLF4_9ACAR</name>
<reference evidence="2" key="1">
    <citation type="journal article" date="2017" name="Parasit. Vectors">
        <title>Sialotranscriptomics of Rhipicephalus zambeziensis reveals intricate expression profiles of secretory proteins and suggests tight temporal transcriptional regulation during blood-feeding.</title>
        <authorList>
            <person name="de Castro M.H."/>
            <person name="de Klerk D."/>
            <person name="Pienaar R."/>
            <person name="Rees D.J.G."/>
            <person name="Mans B.J."/>
        </authorList>
    </citation>
    <scope>NUCLEOTIDE SEQUENCE</scope>
    <source>
        <tissue evidence="2">Salivary glands</tissue>
    </source>
</reference>
<keyword evidence="1" id="KW-1133">Transmembrane helix</keyword>
<evidence type="ECO:0000256" key="1">
    <source>
        <dbReference type="SAM" id="Phobius"/>
    </source>
</evidence>
<organism evidence="2">
    <name type="scientific">Rhipicephalus zambeziensis</name>
    <dbReference type="NCBI Taxonomy" id="60191"/>
    <lineage>
        <taxon>Eukaryota</taxon>
        <taxon>Metazoa</taxon>
        <taxon>Ecdysozoa</taxon>
        <taxon>Arthropoda</taxon>
        <taxon>Chelicerata</taxon>
        <taxon>Arachnida</taxon>
        <taxon>Acari</taxon>
        <taxon>Parasitiformes</taxon>
        <taxon>Ixodida</taxon>
        <taxon>Ixodoidea</taxon>
        <taxon>Ixodidae</taxon>
        <taxon>Rhipicephalinae</taxon>
        <taxon>Rhipicephalus</taxon>
        <taxon>Rhipicephalus</taxon>
    </lineage>
</organism>
<dbReference type="EMBL" id="GFPF01003454">
    <property type="protein sequence ID" value="MAA14600.1"/>
    <property type="molecule type" value="Transcribed_RNA"/>
</dbReference>